<gene>
    <name evidence="3" type="ORF">GCM10009838_39920</name>
</gene>
<dbReference type="Pfam" id="PF08378">
    <property type="entry name" value="NERD"/>
    <property type="match status" value="1"/>
</dbReference>
<accession>A0ABN2RVM0</accession>
<evidence type="ECO:0000313" key="3">
    <source>
        <dbReference type="EMBL" id="GAA1975720.1"/>
    </source>
</evidence>
<dbReference type="PROSITE" id="PS50965">
    <property type="entry name" value="NERD"/>
    <property type="match status" value="1"/>
</dbReference>
<proteinExistence type="predicted"/>
<keyword evidence="1" id="KW-0812">Transmembrane</keyword>
<comment type="caution">
    <text evidence="3">The sequence shown here is derived from an EMBL/GenBank/DDBJ whole genome shotgun (WGS) entry which is preliminary data.</text>
</comment>
<evidence type="ECO:0000313" key="4">
    <source>
        <dbReference type="Proteomes" id="UP001499854"/>
    </source>
</evidence>
<dbReference type="EMBL" id="BAAAQM010000021">
    <property type="protein sequence ID" value="GAA1975720.1"/>
    <property type="molecule type" value="Genomic_DNA"/>
</dbReference>
<dbReference type="Proteomes" id="UP001499854">
    <property type="component" value="Unassembled WGS sequence"/>
</dbReference>
<keyword evidence="4" id="KW-1185">Reference proteome</keyword>
<keyword evidence="1" id="KW-0472">Membrane</keyword>
<reference evidence="3 4" key="1">
    <citation type="journal article" date="2019" name="Int. J. Syst. Evol. Microbiol.">
        <title>The Global Catalogue of Microorganisms (GCM) 10K type strain sequencing project: providing services to taxonomists for standard genome sequencing and annotation.</title>
        <authorList>
            <consortium name="The Broad Institute Genomics Platform"/>
            <consortium name="The Broad Institute Genome Sequencing Center for Infectious Disease"/>
            <person name="Wu L."/>
            <person name="Ma J."/>
        </authorList>
    </citation>
    <scope>NUCLEOTIDE SEQUENCE [LARGE SCALE GENOMIC DNA]</scope>
    <source>
        <strain evidence="3 4">JCM 16013</strain>
    </source>
</reference>
<organism evidence="3 4">
    <name type="scientific">Catenulispora subtropica</name>
    <dbReference type="NCBI Taxonomy" id="450798"/>
    <lineage>
        <taxon>Bacteria</taxon>
        <taxon>Bacillati</taxon>
        <taxon>Actinomycetota</taxon>
        <taxon>Actinomycetes</taxon>
        <taxon>Catenulisporales</taxon>
        <taxon>Catenulisporaceae</taxon>
        <taxon>Catenulispora</taxon>
    </lineage>
</organism>
<protein>
    <recommendedName>
        <fullName evidence="2">NERD domain-containing protein</fullName>
    </recommendedName>
</protein>
<name>A0ABN2RVM0_9ACTN</name>
<feature type="transmembrane region" description="Helical" evidence="1">
    <location>
        <begin position="63"/>
        <end position="81"/>
    </location>
</feature>
<dbReference type="RefSeq" id="WP_344658568.1">
    <property type="nucleotide sequence ID" value="NZ_BAAAQM010000021.1"/>
</dbReference>
<dbReference type="InterPro" id="IPR011528">
    <property type="entry name" value="NERD"/>
</dbReference>
<sequence>MAWRNTEPKRAAAGSSLRAVNASLQSAWAASRRKRIKDSLWWALPLAAVSGVITSAMTRRGYFGVGFAVLVLAMLADLAYTKPEHVSLAGRRASGEAATARAIKPLRFQGFTALHDRRLAPGAVPGIPPVDIEHLLIGPAGVFLLDSKNWNGGPKPQLIGTDLFVGMDNREAMLNRLGVEAQNLTTALGPRLPRGVRVEPVLVVHAKELRPTPRFLNGVTILLPDQFPSVFAQMRQVMTATQAATLAATLDKVLPARTGDRPVNR</sequence>
<keyword evidence="1" id="KW-1133">Transmembrane helix</keyword>
<evidence type="ECO:0000259" key="2">
    <source>
        <dbReference type="PROSITE" id="PS50965"/>
    </source>
</evidence>
<evidence type="ECO:0000256" key="1">
    <source>
        <dbReference type="SAM" id="Phobius"/>
    </source>
</evidence>
<feature type="domain" description="NERD" evidence="2">
    <location>
        <begin position="91"/>
        <end position="211"/>
    </location>
</feature>